<keyword evidence="3" id="KW-0378">Hydrolase</keyword>
<dbReference type="GO" id="GO:0004622">
    <property type="term" value="F:phosphatidylcholine lysophospholipase activity"/>
    <property type="evidence" value="ECO:0007669"/>
    <property type="project" value="UniProtKB-EC"/>
</dbReference>
<name>A0ABT3H8S3_9HYPH</name>
<dbReference type="EMBL" id="JAOQNS010000003">
    <property type="protein sequence ID" value="MCW2306734.1"/>
    <property type="molecule type" value="Genomic_DNA"/>
</dbReference>
<evidence type="ECO:0000313" key="4">
    <source>
        <dbReference type="Proteomes" id="UP001209755"/>
    </source>
</evidence>
<dbReference type="EC" id="3.1.2.-" evidence="3"/>
<dbReference type="SUPFAM" id="SSF52266">
    <property type="entry name" value="SGNH hydrolase"/>
    <property type="match status" value="1"/>
</dbReference>
<protein>
    <submittedName>
        <fullName evidence="3">Acyl-CoA thioesterase-1</fullName>
        <ecNumber evidence="3">3.1.1.5</ecNumber>
        <ecNumber evidence="3">3.1.2.-</ecNumber>
    </submittedName>
</protein>
<feature type="domain" description="SGNH hydrolase-type esterase" evidence="2">
    <location>
        <begin position="31"/>
        <end position="190"/>
    </location>
</feature>
<dbReference type="CDD" id="cd01822">
    <property type="entry name" value="Lysophospholipase_L1_like"/>
    <property type="match status" value="1"/>
</dbReference>
<dbReference type="PANTHER" id="PTHR30383:SF24">
    <property type="entry name" value="THIOESTERASE 1_PROTEASE 1_LYSOPHOSPHOLIPASE L1"/>
    <property type="match status" value="1"/>
</dbReference>
<feature type="signal peptide" evidence="1">
    <location>
        <begin position="1"/>
        <end position="23"/>
    </location>
</feature>
<feature type="chain" id="PRO_5047333307" evidence="1">
    <location>
        <begin position="24"/>
        <end position="212"/>
    </location>
</feature>
<dbReference type="PANTHER" id="PTHR30383">
    <property type="entry name" value="THIOESTERASE 1/PROTEASE 1/LYSOPHOSPHOLIPASE L1"/>
    <property type="match status" value="1"/>
</dbReference>
<gene>
    <name evidence="3" type="ORF">M2319_001056</name>
</gene>
<dbReference type="Gene3D" id="3.40.50.1110">
    <property type="entry name" value="SGNH hydrolase"/>
    <property type="match status" value="1"/>
</dbReference>
<dbReference type="InterPro" id="IPR051532">
    <property type="entry name" value="Ester_Hydrolysis_Enzymes"/>
</dbReference>
<dbReference type="EC" id="3.1.1.5" evidence="3"/>
<evidence type="ECO:0000313" key="3">
    <source>
        <dbReference type="EMBL" id="MCW2306734.1"/>
    </source>
</evidence>
<organism evidence="3 4">
    <name type="scientific">Rhodobium gokarnense</name>
    <dbReference type="NCBI Taxonomy" id="364296"/>
    <lineage>
        <taxon>Bacteria</taxon>
        <taxon>Pseudomonadati</taxon>
        <taxon>Pseudomonadota</taxon>
        <taxon>Alphaproteobacteria</taxon>
        <taxon>Hyphomicrobiales</taxon>
        <taxon>Rhodobiaceae</taxon>
        <taxon>Rhodobium</taxon>
    </lineage>
</organism>
<proteinExistence type="predicted"/>
<keyword evidence="1" id="KW-0732">Signal</keyword>
<reference evidence="4" key="1">
    <citation type="submission" date="2023-07" db="EMBL/GenBank/DDBJ databases">
        <title>Genome sequencing of Purple Non-Sulfur Bacteria from various extreme environments.</title>
        <authorList>
            <person name="Mayer M."/>
        </authorList>
    </citation>
    <scope>NUCLEOTIDE SEQUENCE [LARGE SCALE GENOMIC DNA]</scope>
    <source>
        <strain evidence="4">DSM 17935</strain>
    </source>
</reference>
<dbReference type="InterPro" id="IPR013830">
    <property type="entry name" value="SGNH_hydro"/>
</dbReference>
<dbReference type="Proteomes" id="UP001209755">
    <property type="component" value="Unassembled WGS sequence"/>
</dbReference>
<dbReference type="RefSeq" id="WP_264600406.1">
    <property type="nucleotide sequence ID" value="NZ_JAOQNS010000003.1"/>
</dbReference>
<accession>A0ABT3H8S3</accession>
<evidence type="ECO:0000256" key="1">
    <source>
        <dbReference type="SAM" id="SignalP"/>
    </source>
</evidence>
<dbReference type="InterPro" id="IPR036514">
    <property type="entry name" value="SGNH_hydro_sf"/>
</dbReference>
<comment type="caution">
    <text evidence="3">The sequence shown here is derived from an EMBL/GenBank/DDBJ whole genome shotgun (WGS) entry which is preliminary data.</text>
</comment>
<dbReference type="Pfam" id="PF13472">
    <property type="entry name" value="Lipase_GDSL_2"/>
    <property type="match status" value="1"/>
</dbReference>
<evidence type="ECO:0000259" key="2">
    <source>
        <dbReference type="Pfam" id="PF13472"/>
    </source>
</evidence>
<keyword evidence="4" id="KW-1185">Reference proteome</keyword>
<sequence>MRFPRLFVLVVLGVLLAPLNALADGPVKIVVLGDSLVAGYGLAAGRDFPARLEAALRARGKDVSVVNAGVTGDTASGGLSRFERSVPEDAKGLILELGINDAMRRIDPQKTERALRAILDKARERGMAVLIAGMVAPRSAGTDYAVRFDPIYGRLAEDYGVPLYPFFLDGVAGKPELKLADGIHPNPEGVEVLVTRILPKAEELVERAAAAK</sequence>